<organism evidence="3 4">
    <name type="scientific">Phycomyces blakesleeanus (strain ATCC 8743b / DSM 1359 / FGSC 10004 / NBRC 33097 / NRRL 1555)</name>
    <dbReference type="NCBI Taxonomy" id="763407"/>
    <lineage>
        <taxon>Eukaryota</taxon>
        <taxon>Fungi</taxon>
        <taxon>Fungi incertae sedis</taxon>
        <taxon>Mucoromycota</taxon>
        <taxon>Mucoromycotina</taxon>
        <taxon>Mucoromycetes</taxon>
        <taxon>Mucorales</taxon>
        <taxon>Phycomycetaceae</taxon>
        <taxon>Phycomyces</taxon>
    </lineage>
</organism>
<accession>A0A163DHQ4</accession>
<dbReference type="InParanoid" id="A0A163DHQ4"/>
<feature type="region of interest" description="Disordered" evidence="1">
    <location>
        <begin position="1"/>
        <end position="23"/>
    </location>
</feature>
<dbReference type="PROSITE" id="PS50003">
    <property type="entry name" value="PH_DOMAIN"/>
    <property type="match status" value="1"/>
</dbReference>
<dbReference type="Proteomes" id="UP000077315">
    <property type="component" value="Unassembled WGS sequence"/>
</dbReference>
<dbReference type="InterPro" id="IPR011993">
    <property type="entry name" value="PH-like_dom_sf"/>
</dbReference>
<dbReference type="EMBL" id="KV440986">
    <property type="protein sequence ID" value="OAD71300.1"/>
    <property type="molecule type" value="Genomic_DNA"/>
</dbReference>
<keyword evidence="4" id="KW-1185">Reference proteome</keyword>
<feature type="domain" description="PH" evidence="2">
    <location>
        <begin position="308"/>
        <end position="434"/>
    </location>
</feature>
<protein>
    <recommendedName>
        <fullName evidence="2">PH domain-containing protein</fullName>
    </recommendedName>
</protein>
<dbReference type="GeneID" id="28997309"/>
<dbReference type="InterPro" id="IPR001849">
    <property type="entry name" value="PH_domain"/>
</dbReference>
<dbReference type="SUPFAM" id="SSF50729">
    <property type="entry name" value="PH domain-like"/>
    <property type="match status" value="1"/>
</dbReference>
<dbReference type="OrthoDB" id="2261218at2759"/>
<reference evidence="4" key="1">
    <citation type="submission" date="2015-06" db="EMBL/GenBank/DDBJ databases">
        <title>Expansion of signal transduction pathways in fungi by whole-genome duplication.</title>
        <authorList>
            <consortium name="DOE Joint Genome Institute"/>
            <person name="Corrochano L.M."/>
            <person name="Kuo A."/>
            <person name="Marcet-Houben M."/>
            <person name="Polaino S."/>
            <person name="Salamov A."/>
            <person name="Villalobos J.M."/>
            <person name="Alvarez M.I."/>
            <person name="Avalos J."/>
            <person name="Benito E.P."/>
            <person name="Benoit I."/>
            <person name="Burger G."/>
            <person name="Camino L.P."/>
            <person name="Canovas D."/>
            <person name="Cerda-Olmedo E."/>
            <person name="Cheng J.-F."/>
            <person name="Dominguez A."/>
            <person name="Elias M."/>
            <person name="Eslava A.P."/>
            <person name="Glaser F."/>
            <person name="Grimwood J."/>
            <person name="Gutierrez G."/>
            <person name="Heitman J."/>
            <person name="Henrissat B."/>
            <person name="Iturriaga E.A."/>
            <person name="Lang B.F."/>
            <person name="Lavin J.L."/>
            <person name="Lee S."/>
            <person name="Li W."/>
            <person name="Lindquist E."/>
            <person name="Lopez-Garcia S."/>
            <person name="Luque E.M."/>
            <person name="Marcos A.T."/>
            <person name="Martin J."/>
            <person name="McCluskey K."/>
            <person name="Medina H.R."/>
            <person name="Miralles-Duran A."/>
            <person name="Miyazaki A."/>
            <person name="Munoz-Torres E."/>
            <person name="Oguiza J.A."/>
            <person name="Ohm R."/>
            <person name="Olmedo M."/>
            <person name="Orejas M."/>
            <person name="Ortiz-Castellanos L."/>
            <person name="Pisabarro A.G."/>
            <person name="Rodriguez-Romero J."/>
            <person name="Ruiz-Herrera J."/>
            <person name="Ruiz-Vazquez R."/>
            <person name="Sanz C."/>
            <person name="Schackwitz W."/>
            <person name="Schmutz J."/>
            <person name="Shahriari M."/>
            <person name="Shelest E."/>
            <person name="Silva-Franco F."/>
            <person name="Soanes D."/>
            <person name="Syed K."/>
            <person name="Tagua V.G."/>
            <person name="Talbot N.J."/>
            <person name="Thon M."/>
            <person name="De vries R.P."/>
            <person name="Wiebenga A."/>
            <person name="Yadav J.S."/>
            <person name="Braun E.L."/>
            <person name="Baker S."/>
            <person name="Garre V."/>
            <person name="Horwitz B."/>
            <person name="Torres-Martinez S."/>
            <person name="Idnurm A."/>
            <person name="Herrera-Estrella A."/>
            <person name="Gabaldon T."/>
            <person name="Grigoriev I.V."/>
        </authorList>
    </citation>
    <scope>NUCLEOTIDE SEQUENCE [LARGE SCALE GENOMIC DNA]</scope>
    <source>
        <strain evidence="4">NRRL 1555(-)</strain>
    </source>
</reference>
<dbReference type="AlphaFoldDB" id="A0A163DHQ4"/>
<gene>
    <name evidence="3" type="ORF">PHYBLDRAFT_170671</name>
</gene>
<dbReference type="VEuPathDB" id="FungiDB:PHYBLDRAFT_170671"/>
<evidence type="ECO:0000256" key="1">
    <source>
        <dbReference type="SAM" id="MobiDB-lite"/>
    </source>
</evidence>
<sequence length="484" mass="55083">MTSYPTIKNPLIPSPPPKRMSRSRLLNSFSSSSTIKASVSTSTFCKFMSKSLLQLSNAKVGVLMTPTRRIMPTPNPPSSHSDLVLVDDKKKKDMFGKVKSSVEPVVHYNGPCYTIDQLAEEKLAWIREEHTAGFLGQNLKNTLSDYGRFIVLCKPYASSQIITNSCQIVKKTHGPKAMFYLRRTVFCPINWSSLPCKFRCSVQVNQEFCMSSYATSEKRGNDVSEPTTATISLYTQPRSASLFNLRGRADDICVGEESFHITLNPKEKHFQRFDIHDKSQPNKYSSYQVLAVFGMYISQRSQVLINDTVLIAGYVTVYVQGPMAPKRERFWAVLRGVKLEMYDFEYREARSTRYILPLDTLVEAFYPNLNKDDRHQMMNESHCLALQFSENSLSPYDEQNLQENLDSFEYRMYMLADTAEGSHDWLNALNFAASIFDELHNESHGNMDNGSFTNSQDSDLGMSYSISSCTDPNNLKTIPAQFLW</sequence>
<evidence type="ECO:0000313" key="4">
    <source>
        <dbReference type="Proteomes" id="UP000077315"/>
    </source>
</evidence>
<name>A0A163DHQ4_PHYB8</name>
<dbReference type="RefSeq" id="XP_018289340.1">
    <property type="nucleotide sequence ID" value="XM_018436403.1"/>
</dbReference>
<dbReference type="Gene3D" id="2.30.29.30">
    <property type="entry name" value="Pleckstrin-homology domain (PH domain)/Phosphotyrosine-binding domain (PTB)"/>
    <property type="match status" value="1"/>
</dbReference>
<evidence type="ECO:0000313" key="3">
    <source>
        <dbReference type="EMBL" id="OAD71300.1"/>
    </source>
</evidence>
<evidence type="ECO:0000259" key="2">
    <source>
        <dbReference type="PROSITE" id="PS50003"/>
    </source>
</evidence>
<proteinExistence type="predicted"/>
<dbReference type="STRING" id="763407.A0A163DHQ4"/>